<feature type="domain" description="HPt" evidence="21">
    <location>
        <begin position="1109"/>
        <end position="1209"/>
    </location>
</feature>
<evidence type="ECO:0000256" key="5">
    <source>
        <dbReference type="ARBA" id="ARBA00022475"/>
    </source>
</evidence>
<dbReference type="InterPro" id="IPR029016">
    <property type="entry name" value="GAF-like_dom_sf"/>
</dbReference>
<evidence type="ECO:0000256" key="3">
    <source>
        <dbReference type="ARBA" id="ARBA00006402"/>
    </source>
</evidence>
<comment type="catalytic activity">
    <reaction evidence="1">
        <text>ATP + protein L-histidine = ADP + protein N-phospho-L-histidine.</text>
        <dbReference type="EC" id="2.7.13.3"/>
    </reaction>
</comment>
<dbReference type="SMART" id="SM00448">
    <property type="entry name" value="REC"/>
    <property type="match status" value="2"/>
</dbReference>
<feature type="modified residue" description="Phosphohistidine" evidence="15">
    <location>
        <position position="1148"/>
    </location>
</feature>
<evidence type="ECO:0000256" key="13">
    <source>
        <dbReference type="ARBA" id="ARBA00023012"/>
    </source>
</evidence>
<sequence length="1215" mass="134876">MLSSSGHPAKADILIVDDLPDNLRLLSSMLETHGYRVRKAISGRLALSAARLAAPNLILLDACMPDLDGYEVCRYLKDDPQTRHIPVIFISALDRPTDKVHAFEAGGVDYITKPFQVQEILSRIESQLRLYALQEELRSANRRLTEQNELLHKQIVQRQKVEIEIRLLLAASQAIGRASDFDASLEAILRLTCQTIKWDCAEAWVPNAHGTALECSPSWYASDPSFQAFRQASLQLQYRSGEGMPGRVWAQRQAEWLEDLSQPGIFARSELAASVGLRSAFAVPILDGSQVLAVLMFLRRQASTLDNKILHLLEAVGTQAGALMQRKQAEQALRDLARRETAIARIITRMRQSLDLDEIFLDTTDELRRALLCHRVVIYRFNPDWSGQFLVESVADGVQPLVSPSGVTKDVDHLNPALCHKTWQLTQGGPFNLGASYVSASDVEQADLADTCLELLDRLAAKAFICVPIHCGRELWGVLGAYQNERPRTWSESDIKILVQIGAQLGIAVQQTQLVQRLQHQSTELQLAKELADSANRAKSQFLANMSHEIRTPLNAALGTTDLLLQTPLSLEQQDLARILKTSGEHLLSLINDILDWAKIEAREVQLESIPFDLNQCIETVDHLLRPQAQVKGLMLLTLLDSNVPWTVVGDPTRLHQICINLVGNAIKFTDQGQVVFQMSLESQSNKMVVIHCEVRDSGVGVLPEHRHKLFQSFSQVDASTTRRYGGTGLGLAICRQLVELMGGEIGYEANVGGGSTFWFSVPLQRQTLTDEAEQWSFLRQERLLLVDTDPRQQLLIGSQVRAWGGRLDLVSAEQVFGAIETASHSETPYTIALVNLEDLDLTWEPLQRQIQQQPALAAVHWILLLKPEARSLGHQLVSQGVIKHYLTMPILVSQLLDALTAAVRHESPTLPAVLESPTVAERDGRSAARSLHPLVRPVHCKILVVEDTPLNQQIVLRQLKSLGWENVTCADNGQQALDRLLREPFDLVLMDCLMPVMDGYQAVQRLRAEAGPNRDVTVIAMTANALAGAREECLAVGMNDYISKPISLAGLAAVLDRWVIPMSRNSHTEGDLPPTEPTPKPMLSAGNSAAESAPPIDRERLMEISMGDPEVAREILSIFVEGIPEYLEALDRAIESQNIKEVYRRAHQIKGAAANAGVLEMPDLACQLETNALADRLDRAEILSAQLRDVMNRVCAYTQQLDQLDQTQVTPSRR</sequence>
<evidence type="ECO:0000256" key="11">
    <source>
        <dbReference type="ARBA" id="ARBA00022840"/>
    </source>
</evidence>
<evidence type="ECO:0000256" key="10">
    <source>
        <dbReference type="ARBA" id="ARBA00022777"/>
    </source>
</evidence>
<dbReference type="EMBL" id="JAZAQF010000012">
    <property type="protein sequence ID" value="MFG3816446.1"/>
    <property type="molecule type" value="Genomic_DNA"/>
</dbReference>
<evidence type="ECO:0000256" key="7">
    <source>
        <dbReference type="ARBA" id="ARBA00022679"/>
    </source>
</evidence>
<keyword evidence="14" id="KW-0472">Membrane</keyword>
<evidence type="ECO:0000256" key="1">
    <source>
        <dbReference type="ARBA" id="ARBA00000085"/>
    </source>
</evidence>
<dbReference type="SUPFAM" id="SSF52172">
    <property type="entry name" value="CheY-like"/>
    <property type="match status" value="3"/>
</dbReference>
<dbReference type="Pfam" id="PF01590">
    <property type="entry name" value="GAF"/>
    <property type="match status" value="1"/>
</dbReference>
<accession>A0ABW7C5G2</accession>
<evidence type="ECO:0000256" key="9">
    <source>
        <dbReference type="ARBA" id="ARBA00022741"/>
    </source>
</evidence>
<evidence type="ECO:0000259" key="20">
    <source>
        <dbReference type="PROSITE" id="PS50110"/>
    </source>
</evidence>
<keyword evidence="8" id="KW-0812">Transmembrane</keyword>
<evidence type="ECO:0000313" key="22">
    <source>
        <dbReference type="EMBL" id="MFG3816446.1"/>
    </source>
</evidence>
<dbReference type="PANTHER" id="PTHR45339">
    <property type="entry name" value="HYBRID SIGNAL TRANSDUCTION HISTIDINE KINASE J"/>
    <property type="match status" value="1"/>
</dbReference>
<dbReference type="RefSeq" id="WP_393010350.1">
    <property type="nucleotide sequence ID" value="NZ_JAZAQF010000012.1"/>
</dbReference>
<dbReference type="CDD" id="cd00088">
    <property type="entry name" value="HPT"/>
    <property type="match status" value="1"/>
</dbReference>
<dbReference type="Gene3D" id="3.30.450.40">
    <property type="match status" value="2"/>
</dbReference>
<evidence type="ECO:0000256" key="17">
    <source>
        <dbReference type="SAM" id="MobiDB-lite"/>
    </source>
</evidence>
<dbReference type="InterPro" id="IPR036641">
    <property type="entry name" value="HPT_dom_sf"/>
</dbReference>
<dbReference type="SMART" id="SM00073">
    <property type="entry name" value="HPT"/>
    <property type="match status" value="1"/>
</dbReference>
<keyword evidence="13" id="KW-0902">Two-component regulatory system</keyword>
<dbReference type="SUPFAM" id="SSF55781">
    <property type="entry name" value="GAF domain-like"/>
    <property type="match status" value="2"/>
</dbReference>
<dbReference type="InterPro" id="IPR005467">
    <property type="entry name" value="His_kinase_dom"/>
</dbReference>
<evidence type="ECO:0000256" key="8">
    <source>
        <dbReference type="ARBA" id="ARBA00022692"/>
    </source>
</evidence>
<comment type="similarity">
    <text evidence="3">In the N-terminal section; belongs to the phytochrome family.</text>
</comment>
<dbReference type="EC" id="2.7.13.3" evidence="4"/>
<dbReference type="Gene3D" id="1.20.120.160">
    <property type="entry name" value="HPT domain"/>
    <property type="match status" value="1"/>
</dbReference>
<name>A0ABW7C5G2_9CYAN</name>
<dbReference type="SMART" id="SM00065">
    <property type="entry name" value="GAF"/>
    <property type="match status" value="2"/>
</dbReference>
<dbReference type="PROSITE" id="PS50110">
    <property type="entry name" value="RESPONSE_REGULATORY"/>
    <property type="match status" value="2"/>
</dbReference>
<dbReference type="InterPro" id="IPR003661">
    <property type="entry name" value="HisK_dim/P_dom"/>
</dbReference>
<keyword evidence="10" id="KW-0418">Kinase</keyword>
<dbReference type="PROSITE" id="PS50046">
    <property type="entry name" value="PHYTOCHROME_2"/>
    <property type="match status" value="1"/>
</dbReference>
<dbReference type="InterPro" id="IPR036890">
    <property type="entry name" value="HATPase_C_sf"/>
</dbReference>
<evidence type="ECO:0000256" key="6">
    <source>
        <dbReference type="ARBA" id="ARBA00022553"/>
    </source>
</evidence>
<feature type="domain" description="Histidine kinase" evidence="19">
    <location>
        <begin position="545"/>
        <end position="766"/>
    </location>
</feature>
<evidence type="ECO:0000256" key="12">
    <source>
        <dbReference type="ARBA" id="ARBA00022989"/>
    </source>
</evidence>
<feature type="modified residue" description="4-aspartylphosphate" evidence="16">
    <location>
        <position position="61"/>
    </location>
</feature>
<dbReference type="InterPro" id="IPR036097">
    <property type="entry name" value="HisK_dim/P_sf"/>
</dbReference>
<dbReference type="InterPro" id="IPR016132">
    <property type="entry name" value="Phyto_chromo_attachment"/>
</dbReference>
<dbReference type="CDD" id="cd19920">
    <property type="entry name" value="REC_PA4781-like"/>
    <property type="match status" value="1"/>
</dbReference>
<evidence type="ECO:0000256" key="15">
    <source>
        <dbReference type="PROSITE-ProRule" id="PRU00110"/>
    </source>
</evidence>
<dbReference type="CDD" id="cd17546">
    <property type="entry name" value="REC_hyHK_CKI1_RcsC-like"/>
    <property type="match status" value="1"/>
</dbReference>
<evidence type="ECO:0000259" key="19">
    <source>
        <dbReference type="PROSITE" id="PS50109"/>
    </source>
</evidence>
<evidence type="ECO:0000256" key="2">
    <source>
        <dbReference type="ARBA" id="ARBA00004651"/>
    </source>
</evidence>
<reference evidence="23" key="1">
    <citation type="journal article" date="2024" name="Algal Res.">
        <title>Biochemical, toxicological and genomic investigation of a high-biomass producing Limnothrix strain isolated from Italian shallow drinking water reservoir.</title>
        <authorList>
            <person name="Simonazzi M."/>
            <person name="Shishido T.K."/>
            <person name="Delbaje E."/>
            <person name="Wahlsten M."/>
            <person name="Fewer D.P."/>
            <person name="Sivonen K."/>
            <person name="Pezzolesi L."/>
            <person name="Pistocchi R."/>
        </authorList>
    </citation>
    <scope>NUCLEOTIDE SEQUENCE [LARGE SCALE GENOMIC DNA]</scope>
    <source>
        <strain evidence="23">LRLZ20PSL1</strain>
    </source>
</reference>
<dbReference type="Pfam" id="PF13185">
    <property type="entry name" value="GAF_2"/>
    <property type="match status" value="1"/>
</dbReference>
<dbReference type="PANTHER" id="PTHR45339:SF1">
    <property type="entry name" value="HYBRID SIGNAL TRANSDUCTION HISTIDINE KINASE J"/>
    <property type="match status" value="1"/>
</dbReference>
<dbReference type="Gene3D" id="3.30.565.10">
    <property type="entry name" value="Histidine kinase-like ATPase, C-terminal domain"/>
    <property type="match status" value="1"/>
</dbReference>
<keyword evidence="5" id="KW-1003">Cell membrane</keyword>
<dbReference type="CDD" id="cd16922">
    <property type="entry name" value="HATPase_EvgS-ArcB-TorS-like"/>
    <property type="match status" value="1"/>
</dbReference>
<dbReference type="PRINTS" id="PR00344">
    <property type="entry name" value="BCTRLSENSOR"/>
</dbReference>
<feature type="domain" description="Response regulatory" evidence="20">
    <location>
        <begin position="12"/>
        <end position="128"/>
    </location>
</feature>
<dbReference type="PROSITE" id="PS50894">
    <property type="entry name" value="HPT"/>
    <property type="match status" value="1"/>
</dbReference>
<gene>
    <name evidence="22" type="ORF">VPK24_02265</name>
</gene>
<keyword evidence="12" id="KW-1133">Transmembrane helix</keyword>
<dbReference type="SUPFAM" id="SSF47226">
    <property type="entry name" value="Histidine-containing phosphotransfer domain, HPT domain"/>
    <property type="match status" value="1"/>
</dbReference>
<evidence type="ECO:0000259" key="21">
    <source>
        <dbReference type="PROSITE" id="PS50894"/>
    </source>
</evidence>
<dbReference type="InterPro" id="IPR001789">
    <property type="entry name" value="Sig_transdc_resp-reg_receiver"/>
</dbReference>
<keyword evidence="23" id="KW-1185">Reference proteome</keyword>
<keyword evidence="9" id="KW-0547">Nucleotide-binding</keyword>
<dbReference type="PROSITE" id="PS50109">
    <property type="entry name" value="HIS_KIN"/>
    <property type="match status" value="1"/>
</dbReference>
<dbReference type="Pfam" id="PF00072">
    <property type="entry name" value="Response_reg"/>
    <property type="match status" value="2"/>
</dbReference>
<dbReference type="Proteomes" id="UP001604335">
    <property type="component" value="Unassembled WGS sequence"/>
</dbReference>
<dbReference type="Gene3D" id="1.10.287.130">
    <property type="match status" value="1"/>
</dbReference>
<feature type="modified residue" description="4-aspartylphosphate" evidence="16">
    <location>
        <position position="992"/>
    </location>
</feature>
<dbReference type="Pfam" id="PF00512">
    <property type="entry name" value="HisKA"/>
    <property type="match status" value="1"/>
</dbReference>
<dbReference type="Gene3D" id="3.40.50.2300">
    <property type="match status" value="2"/>
</dbReference>
<keyword evidence="6 16" id="KW-0597">Phosphoprotein</keyword>
<keyword evidence="7" id="KW-0808">Transferase</keyword>
<dbReference type="InterPro" id="IPR011006">
    <property type="entry name" value="CheY-like_superfamily"/>
</dbReference>
<dbReference type="SUPFAM" id="SSF55874">
    <property type="entry name" value="ATPase domain of HSP90 chaperone/DNA topoisomerase II/histidine kinase"/>
    <property type="match status" value="1"/>
</dbReference>
<dbReference type="InterPro" id="IPR003594">
    <property type="entry name" value="HATPase_dom"/>
</dbReference>
<feature type="domain" description="Phytochrome chromophore attachment site" evidence="18">
    <location>
        <begin position="355"/>
        <end position="504"/>
    </location>
</feature>
<evidence type="ECO:0000256" key="14">
    <source>
        <dbReference type="ARBA" id="ARBA00023136"/>
    </source>
</evidence>
<evidence type="ECO:0000313" key="23">
    <source>
        <dbReference type="Proteomes" id="UP001604335"/>
    </source>
</evidence>
<feature type="region of interest" description="Disordered" evidence="17">
    <location>
        <begin position="1066"/>
        <end position="1095"/>
    </location>
</feature>
<comment type="subcellular location">
    <subcellularLocation>
        <location evidence="2">Cell membrane</location>
        <topology evidence="2">Multi-pass membrane protein</topology>
    </subcellularLocation>
</comment>
<evidence type="ECO:0000256" key="4">
    <source>
        <dbReference type="ARBA" id="ARBA00012438"/>
    </source>
</evidence>
<dbReference type="InterPro" id="IPR004358">
    <property type="entry name" value="Sig_transdc_His_kin-like_C"/>
</dbReference>
<organism evidence="22 23">
    <name type="scientific">Limnothrix redekei LRLZ20PSL1</name>
    <dbReference type="NCBI Taxonomy" id="3112953"/>
    <lineage>
        <taxon>Bacteria</taxon>
        <taxon>Bacillati</taxon>
        <taxon>Cyanobacteriota</taxon>
        <taxon>Cyanophyceae</taxon>
        <taxon>Pseudanabaenales</taxon>
        <taxon>Pseudanabaenaceae</taxon>
        <taxon>Limnothrix</taxon>
    </lineage>
</organism>
<feature type="domain" description="Response regulatory" evidence="20">
    <location>
        <begin position="942"/>
        <end position="1060"/>
    </location>
</feature>
<dbReference type="InterPro" id="IPR003018">
    <property type="entry name" value="GAF"/>
</dbReference>
<keyword evidence="11" id="KW-0067">ATP-binding</keyword>
<dbReference type="InterPro" id="IPR008207">
    <property type="entry name" value="Sig_transdc_His_kin_Hpt_dom"/>
</dbReference>
<comment type="caution">
    <text evidence="22">The sequence shown here is derived from an EMBL/GenBank/DDBJ whole genome shotgun (WGS) entry which is preliminary data.</text>
</comment>
<evidence type="ECO:0000256" key="16">
    <source>
        <dbReference type="PROSITE-ProRule" id="PRU00169"/>
    </source>
</evidence>
<dbReference type="SMART" id="SM00387">
    <property type="entry name" value="HATPase_c"/>
    <property type="match status" value="1"/>
</dbReference>
<dbReference type="Pfam" id="PF02518">
    <property type="entry name" value="HATPase_c"/>
    <property type="match status" value="1"/>
</dbReference>
<proteinExistence type="inferred from homology"/>
<dbReference type="SMART" id="SM00388">
    <property type="entry name" value="HisKA"/>
    <property type="match status" value="1"/>
</dbReference>
<dbReference type="Pfam" id="PF01627">
    <property type="entry name" value="Hpt"/>
    <property type="match status" value="1"/>
</dbReference>
<evidence type="ECO:0000259" key="18">
    <source>
        <dbReference type="PROSITE" id="PS50046"/>
    </source>
</evidence>
<dbReference type="CDD" id="cd00082">
    <property type="entry name" value="HisKA"/>
    <property type="match status" value="1"/>
</dbReference>
<protein>
    <recommendedName>
        <fullName evidence="4">histidine kinase</fullName>
        <ecNumber evidence="4">2.7.13.3</ecNumber>
    </recommendedName>
</protein>
<dbReference type="SUPFAM" id="SSF47384">
    <property type="entry name" value="Homodimeric domain of signal transducing histidine kinase"/>
    <property type="match status" value="1"/>
</dbReference>